<evidence type="ECO:0000313" key="18">
    <source>
        <dbReference type="EMBL" id="OGE48026.1"/>
    </source>
</evidence>
<sequence length="635" mass="70686">MSDAAAMDRGRNERNTPGDDSRYPELDVGDTFDIGDEPVGAAAGVVHHQGSRLPKPPKCDLSAIEKLSSTETDPTEWMMQVEDTLEPMILGDLINLSLPRPEIDDPSYRLAERPKMADILFDELVSYARGGERSDNLMIDIYKLADMKREHFSSAEEYITSYQRQISVLRRVKLAPLPFHAIAIMLREVEEELPGMAFMKEALQKISSAREKSARQADRRETSDPTSQKTYASDRHDYAGRGRGRGRGRGGYNRGSQRGRGRGGGGNNGLSHKEHADRGSSYGNLTGIASARNASPKGKDIYRYAKECREAEKQRIDALRDRKDSKGRVSLAIETLAEEDQTITVIEAITGSIAEKAGDGFSAGKAGEDGWLLDSGATKSITGNINDFVEYHQWDAGQMRYAYSDVYSKLTKSSGWGILLIRAELPNGRINKALVKGYLDTSVPIGNKLLSTEHLAKHTECITIHALRNLKMPTDQPLHKGDTLEDQEFNYDACMKGKSVREVSRTLQLRCQDAAWKFHVDTQTMTPLGPYDNGTEFTKFIKWAEKKGIKFEFTPPYTAEPNSIIERTGGYVNEMARVMVLDAALPEKLWPRAIDAAIYTINRLASPKTGKSPIQLCRENLNIINAKPSLTHLRP</sequence>
<dbReference type="STRING" id="1835702.A0A1F5L4Q7"/>
<keyword evidence="2" id="KW-0548">Nucleotidyltransferase</keyword>
<accession>A0A1F5L4Q7</accession>
<keyword evidence="8" id="KW-0694">RNA-binding</keyword>
<gene>
    <name evidence="18" type="ORF">PENARI_c033G08509</name>
</gene>
<dbReference type="PROSITE" id="PS50994">
    <property type="entry name" value="INTEGRASE"/>
    <property type="match status" value="1"/>
</dbReference>
<dbReference type="GO" id="GO:0003887">
    <property type="term" value="F:DNA-directed DNA polymerase activity"/>
    <property type="evidence" value="ECO:0007669"/>
    <property type="project" value="UniProtKB-KW"/>
</dbReference>
<evidence type="ECO:0000256" key="16">
    <source>
        <dbReference type="SAM" id="MobiDB-lite"/>
    </source>
</evidence>
<evidence type="ECO:0000256" key="1">
    <source>
        <dbReference type="ARBA" id="ARBA00022578"/>
    </source>
</evidence>
<dbReference type="GO" id="GO:0003964">
    <property type="term" value="F:RNA-directed DNA polymerase activity"/>
    <property type="evidence" value="ECO:0007669"/>
    <property type="project" value="UniProtKB-KW"/>
</dbReference>
<dbReference type="GO" id="GO:0003723">
    <property type="term" value="F:RNA binding"/>
    <property type="evidence" value="ECO:0007669"/>
    <property type="project" value="UniProtKB-KW"/>
</dbReference>
<keyword evidence="1" id="KW-0815">Transposition</keyword>
<evidence type="ECO:0000256" key="8">
    <source>
        <dbReference type="ARBA" id="ARBA00022884"/>
    </source>
</evidence>
<feature type="compositionally biased region" description="Basic and acidic residues" evidence="16">
    <location>
        <begin position="209"/>
        <end position="223"/>
    </location>
</feature>
<evidence type="ECO:0000256" key="4">
    <source>
        <dbReference type="ARBA" id="ARBA00022723"/>
    </source>
</evidence>
<dbReference type="GO" id="GO:0003677">
    <property type="term" value="F:DNA binding"/>
    <property type="evidence" value="ECO:0007669"/>
    <property type="project" value="UniProtKB-KW"/>
</dbReference>
<keyword evidence="10" id="KW-0695">RNA-directed DNA polymerase</keyword>
<keyword evidence="19" id="KW-1185">Reference proteome</keyword>
<evidence type="ECO:0000313" key="19">
    <source>
        <dbReference type="Proteomes" id="UP000177622"/>
    </source>
</evidence>
<dbReference type="GeneID" id="34581386"/>
<feature type="domain" description="Integrase catalytic" evidence="17">
    <location>
        <begin position="532"/>
        <end position="621"/>
    </location>
</feature>
<keyword evidence="3" id="KW-0540">Nuclease</keyword>
<dbReference type="GO" id="GO:0032196">
    <property type="term" value="P:transposition"/>
    <property type="evidence" value="ECO:0007669"/>
    <property type="project" value="UniProtKB-KW"/>
</dbReference>
<keyword evidence="13" id="KW-0233">DNA recombination</keyword>
<dbReference type="PANTHER" id="PTHR42648:SF11">
    <property type="entry name" value="TRANSPOSON TY4-P GAG-POL POLYPROTEIN"/>
    <property type="match status" value="1"/>
</dbReference>
<evidence type="ECO:0000259" key="17">
    <source>
        <dbReference type="PROSITE" id="PS50994"/>
    </source>
</evidence>
<dbReference type="InterPro" id="IPR036397">
    <property type="entry name" value="RNaseH_sf"/>
</dbReference>
<evidence type="ECO:0000256" key="6">
    <source>
        <dbReference type="ARBA" id="ARBA00022801"/>
    </source>
</evidence>
<feature type="region of interest" description="Disordered" evidence="16">
    <location>
        <begin position="1"/>
        <end position="34"/>
    </location>
</feature>
<dbReference type="OrthoDB" id="4368647at2759"/>
<comment type="catalytic activity">
    <reaction evidence="15">
        <text>DNA(n) + a 2'-deoxyribonucleoside 5'-triphosphate = DNA(n+1) + diphosphate</text>
        <dbReference type="Rhea" id="RHEA:22508"/>
        <dbReference type="Rhea" id="RHEA-COMP:17339"/>
        <dbReference type="Rhea" id="RHEA-COMP:17340"/>
        <dbReference type="ChEBI" id="CHEBI:33019"/>
        <dbReference type="ChEBI" id="CHEBI:61560"/>
        <dbReference type="ChEBI" id="CHEBI:173112"/>
        <dbReference type="EC" id="2.7.7.7"/>
    </reaction>
</comment>
<evidence type="ECO:0000256" key="13">
    <source>
        <dbReference type="ARBA" id="ARBA00023172"/>
    </source>
</evidence>
<keyword evidence="6" id="KW-0378">Hydrolase</keyword>
<keyword evidence="11" id="KW-0239">DNA-directed DNA polymerase</keyword>
<keyword evidence="12" id="KW-0238">DNA-binding</keyword>
<dbReference type="GO" id="GO:0015074">
    <property type="term" value="P:DNA integration"/>
    <property type="evidence" value="ECO:0007669"/>
    <property type="project" value="UniProtKB-KW"/>
</dbReference>
<evidence type="ECO:0000256" key="9">
    <source>
        <dbReference type="ARBA" id="ARBA00022908"/>
    </source>
</evidence>
<keyword evidence="7" id="KW-0460">Magnesium</keyword>
<evidence type="ECO:0000256" key="10">
    <source>
        <dbReference type="ARBA" id="ARBA00022918"/>
    </source>
</evidence>
<evidence type="ECO:0000256" key="14">
    <source>
        <dbReference type="ARBA" id="ARBA00048173"/>
    </source>
</evidence>
<evidence type="ECO:0000256" key="11">
    <source>
        <dbReference type="ARBA" id="ARBA00022932"/>
    </source>
</evidence>
<dbReference type="PANTHER" id="PTHR42648">
    <property type="entry name" value="TRANSPOSASE, PUTATIVE-RELATED"/>
    <property type="match status" value="1"/>
</dbReference>
<keyword evidence="9" id="KW-0229">DNA integration</keyword>
<dbReference type="AlphaFoldDB" id="A0A1F5L4Q7"/>
<dbReference type="RefSeq" id="XP_022483482.1">
    <property type="nucleotide sequence ID" value="XM_022636652.1"/>
</dbReference>
<protein>
    <recommendedName>
        <fullName evidence="17">Integrase catalytic domain-containing protein</fullName>
    </recommendedName>
</protein>
<evidence type="ECO:0000256" key="2">
    <source>
        <dbReference type="ARBA" id="ARBA00022695"/>
    </source>
</evidence>
<dbReference type="Proteomes" id="UP000177622">
    <property type="component" value="Unassembled WGS sequence"/>
</dbReference>
<proteinExistence type="predicted"/>
<comment type="catalytic activity">
    <reaction evidence="14">
        <text>DNA(n) + a 2'-deoxyribonucleoside 5'-triphosphate = DNA(n+1) + diphosphate</text>
        <dbReference type="Rhea" id="RHEA:22508"/>
        <dbReference type="Rhea" id="RHEA-COMP:17339"/>
        <dbReference type="Rhea" id="RHEA-COMP:17340"/>
        <dbReference type="ChEBI" id="CHEBI:33019"/>
        <dbReference type="ChEBI" id="CHEBI:61560"/>
        <dbReference type="ChEBI" id="CHEBI:173112"/>
        <dbReference type="EC" id="2.7.7.49"/>
    </reaction>
</comment>
<comment type="caution">
    <text evidence="18">The sequence shown here is derived from an EMBL/GenBank/DDBJ whole genome shotgun (WGS) entry which is preliminary data.</text>
</comment>
<dbReference type="GO" id="GO:0004519">
    <property type="term" value="F:endonuclease activity"/>
    <property type="evidence" value="ECO:0007669"/>
    <property type="project" value="UniProtKB-KW"/>
</dbReference>
<evidence type="ECO:0000256" key="15">
    <source>
        <dbReference type="ARBA" id="ARBA00049244"/>
    </source>
</evidence>
<reference evidence="18 19" key="1">
    <citation type="journal article" date="2016" name="Sci. Rep.">
        <title>Penicillium arizonense, a new, genome sequenced fungal species, reveals a high chemical diversity in secreted metabolites.</title>
        <authorList>
            <person name="Grijseels S."/>
            <person name="Nielsen J.C."/>
            <person name="Randelovic M."/>
            <person name="Nielsen J."/>
            <person name="Nielsen K.F."/>
            <person name="Workman M."/>
            <person name="Frisvad J.C."/>
        </authorList>
    </citation>
    <scope>NUCLEOTIDE SEQUENCE [LARGE SCALE GENOMIC DNA]</scope>
    <source>
        <strain evidence="18 19">CBS 141311</strain>
    </source>
</reference>
<dbReference type="Gene3D" id="3.30.420.10">
    <property type="entry name" value="Ribonuclease H-like superfamily/Ribonuclease H"/>
    <property type="match status" value="1"/>
</dbReference>
<dbReference type="GO" id="GO:0005634">
    <property type="term" value="C:nucleus"/>
    <property type="evidence" value="ECO:0007669"/>
    <property type="project" value="UniProtKB-ARBA"/>
</dbReference>
<evidence type="ECO:0000256" key="5">
    <source>
        <dbReference type="ARBA" id="ARBA00022759"/>
    </source>
</evidence>
<dbReference type="GO" id="GO:0046872">
    <property type="term" value="F:metal ion binding"/>
    <property type="evidence" value="ECO:0007669"/>
    <property type="project" value="UniProtKB-KW"/>
</dbReference>
<dbReference type="InterPro" id="IPR012337">
    <property type="entry name" value="RNaseH-like_sf"/>
</dbReference>
<feature type="region of interest" description="Disordered" evidence="16">
    <location>
        <begin position="209"/>
        <end position="293"/>
    </location>
</feature>
<keyword evidence="4" id="KW-0479">Metal-binding</keyword>
<dbReference type="InterPro" id="IPR001584">
    <property type="entry name" value="Integrase_cat-core"/>
</dbReference>
<evidence type="ECO:0000256" key="3">
    <source>
        <dbReference type="ARBA" id="ARBA00022722"/>
    </source>
</evidence>
<keyword evidence="5" id="KW-0255">Endonuclease</keyword>
<dbReference type="GO" id="GO:0016787">
    <property type="term" value="F:hydrolase activity"/>
    <property type="evidence" value="ECO:0007669"/>
    <property type="project" value="UniProtKB-KW"/>
</dbReference>
<organism evidence="18 19">
    <name type="scientific">Penicillium arizonense</name>
    <dbReference type="NCBI Taxonomy" id="1835702"/>
    <lineage>
        <taxon>Eukaryota</taxon>
        <taxon>Fungi</taxon>
        <taxon>Dikarya</taxon>
        <taxon>Ascomycota</taxon>
        <taxon>Pezizomycotina</taxon>
        <taxon>Eurotiomycetes</taxon>
        <taxon>Eurotiomycetidae</taxon>
        <taxon>Eurotiales</taxon>
        <taxon>Aspergillaceae</taxon>
        <taxon>Penicillium</taxon>
    </lineage>
</organism>
<dbReference type="EMBL" id="LXJU01000033">
    <property type="protein sequence ID" value="OGE48026.1"/>
    <property type="molecule type" value="Genomic_DNA"/>
</dbReference>
<dbReference type="InterPro" id="IPR039537">
    <property type="entry name" value="Retrotran_Ty1/copia-like"/>
</dbReference>
<evidence type="ECO:0000256" key="12">
    <source>
        <dbReference type="ARBA" id="ARBA00023125"/>
    </source>
</evidence>
<evidence type="ECO:0000256" key="7">
    <source>
        <dbReference type="ARBA" id="ARBA00022842"/>
    </source>
</evidence>
<name>A0A1F5L4Q7_PENAI</name>
<dbReference type="GO" id="GO:0006310">
    <property type="term" value="P:DNA recombination"/>
    <property type="evidence" value="ECO:0007669"/>
    <property type="project" value="UniProtKB-KW"/>
</dbReference>
<keyword evidence="11" id="KW-0808">Transferase</keyword>
<feature type="compositionally biased region" description="Basic and acidic residues" evidence="16">
    <location>
        <begin position="1"/>
        <end position="25"/>
    </location>
</feature>
<dbReference type="SUPFAM" id="SSF53098">
    <property type="entry name" value="Ribonuclease H-like"/>
    <property type="match status" value="1"/>
</dbReference>